<dbReference type="EMBL" id="CSWP01000010">
    <property type="protein sequence ID" value="CPV68102.1"/>
    <property type="molecule type" value="Genomic_DNA"/>
</dbReference>
<sequence>MLVSAGWPLGEMTRVRIAASVLAAALCGWAGTAPAVRAEPSSAVGLCWEMRGAWDESAATCTLISRNSKGADMTAIARYSPELLDDPVMGPALTDNVRKFLRQFSSLDEGYVRSSEATLDYVRYERTPTDKSVLFKYYTFFGGAAHPNTALATFTFDIPRRRQLQLADLFCGGTDPDKVLPPYVRPYLQKKIDELNANRPEGNSPLTVDEFEPLPLGSEHSHTYVDSYDAWVLDGDSLLLFLPSVRLGPVGAGLFEVRVPLSTLQPVLRESCTA</sequence>
<dbReference type="Gene3D" id="3.30.565.40">
    <property type="entry name" value="Fervidobacterium nodosum Rt17-B1 like"/>
    <property type="match status" value="1"/>
</dbReference>
<dbReference type="Gene3D" id="3.90.640.20">
    <property type="entry name" value="Heat-shock cognate protein, ATPase"/>
    <property type="match status" value="1"/>
</dbReference>
<evidence type="ECO:0000313" key="2">
    <source>
        <dbReference type="Proteomes" id="UP000045782"/>
    </source>
</evidence>
<protein>
    <submittedName>
        <fullName evidence="1">Putative secreted protein</fullName>
    </submittedName>
</protein>
<evidence type="ECO:0000313" key="1">
    <source>
        <dbReference type="EMBL" id="CPV68102.1"/>
    </source>
</evidence>
<dbReference type="AlphaFoldDB" id="A0A0U1CDL4"/>
<dbReference type="InterPro" id="IPR037126">
    <property type="entry name" value="PdaC/RsiV-like_sf"/>
</dbReference>
<accession>A0A0U1CDL4</accession>
<proteinExistence type="predicted"/>
<organism evidence="1 2">
    <name type="scientific">Mycobacteroides abscessus</name>
    <dbReference type="NCBI Taxonomy" id="36809"/>
    <lineage>
        <taxon>Bacteria</taxon>
        <taxon>Bacillati</taxon>
        <taxon>Actinomycetota</taxon>
        <taxon>Actinomycetes</taxon>
        <taxon>Mycobacteriales</taxon>
        <taxon>Mycobacteriaceae</taxon>
        <taxon>Mycobacteroides</taxon>
    </lineage>
</organism>
<gene>
    <name evidence="1" type="ORF">ERS075579_04358</name>
</gene>
<dbReference type="Proteomes" id="UP000045782">
    <property type="component" value="Unassembled WGS sequence"/>
</dbReference>
<name>A0A0U1CDL4_9MYCO</name>
<reference evidence="1 2" key="1">
    <citation type="submission" date="2015-03" db="EMBL/GenBank/DDBJ databases">
        <authorList>
            <person name="Murphy D."/>
        </authorList>
    </citation>
    <scope>NUCLEOTIDE SEQUENCE [LARGE SCALE GENOMIC DNA]</scope>
    <source>
        <strain evidence="1 2">PAP088</strain>
    </source>
</reference>